<accession>A0A432V756</accession>
<dbReference type="EMBL" id="RKST01000008">
    <property type="protein sequence ID" value="RUM97985.1"/>
    <property type="molecule type" value="Genomic_DNA"/>
</dbReference>
<protein>
    <recommendedName>
        <fullName evidence="1">diguanylate cyclase</fullName>
        <ecNumber evidence="1">2.7.7.65</ecNumber>
    </recommendedName>
</protein>
<dbReference type="GO" id="GO:1902201">
    <property type="term" value="P:negative regulation of bacterial-type flagellum-dependent cell motility"/>
    <property type="evidence" value="ECO:0007669"/>
    <property type="project" value="TreeGrafter"/>
</dbReference>
<evidence type="ECO:0000256" key="1">
    <source>
        <dbReference type="ARBA" id="ARBA00012528"/>
    </source>
</evidence>
<dbReference type="Gene3D" id="3.30.70.270">
    <property type="match status" value="1"/>
</dbReference>
<name>A0A432V756_9HYPH</name>
<dbReference type="AlphaFoldDB" id="A0A432V756"/>
<sequence length="356" mass="39776">MQTVIAPAKQGYDLPENVVATLRQIGVVGLPRNYEIFYEALSGSNPRLSLEVLALGEHPTQAQLDAISQKYFAQNHSQSVVEHAREIIARELEDVASILRKERGHLEKYGQILDQTSDGLNSRSSLTKDLLQKIANAMSSATAAKIDQGKQAANVLGEKSAELENLKSKLEEYKRLADTDPLTHIWNRRAFDKRIAELYNSNRAILFNALILADIDWFKDINDRHGHPAGDRILQIIADIFRSSTRDDMFVARTGGEEFALIVEGTTEQSTFELADNIRLLIEQTRFVSAQSGMDCGPVTISMGMCMASEANSADDLYAKADRALYRSKLDGRNRVTRFSSLPEVGGKNWLLYRKD</sequence>
<proteinExistence type="predicted"/>
<dbReference type="CDD" id="cd01949">
    <property type="entry name" value="GGDEF"/>
    <property type="match status" value="1"/>
</dbReference>
<dbReference type="Pfam" id="PF00990">
    <property type="entry name" value="GGDEF"/>
    <property type="match status" value="1"/>
</dbReference>
<organism evidence="4 5">
    <name type="scientific">Borborobacter arsenicus</name>
    <dbReference type="NCBI Taxonomy" id="1851146"/>
    <lineage>
        <taxon>Bacteria</taxon>
        <taxon>Pseudomonadati</taxon>
        <taxon>Pseudomonadota</taxon>
        <taxon>Alphaproteobacteria</taxon>
        <taxon>Hyphomicrobiales</taxon>
        <taxon>Phyllobacteriaceae</taxon>
        <taxon>Borborobacter</taxon>
    </lineage>
</organism>
<dbReference type="InterPro" id="IPR000160">
    <property type="entry name" value="GGDEF_dom"/>
</dbReference>
<comment type="catalytic activity">
    <reaction evidence="2">
        <text>2 GTP = 3',3'-c-di-GMP + 2 diphosphate</text>
        <dbReference type="Rhea" id="RHEA:24898"/>
        <dbReference type="ChEBI" id="CHEBI:33019"/>
        <dbReference type="ChEBI" id="CHEBI:37565"/>
        <dbReference type="ChEBI" id="CHEBI:58805"/>
        <dbReference type="EC" id="2.7.7.65"/>
    </reaction>
</comment>
<keyword evidence="5" id="KW-1185">Reference proteome</keyword>
<dbReference type="PROSITE" id="PS50887">
    <property type="entry name" value="GGDEF"/>
    <property type="match status" value="1"/>
</dbReference>
<comment type="caution">
    <text evidence="4">The sequence shown here is derived from an EMBL/GenBank/DDBJ whole genome shotgun (WGS) entry which is preliminary data.</text>
</comment>
<dbReference type="PANTHER" id="PTHR45138">
    <property type="entry name" value="REGULATORY COMPONENTS OF SENSORY TRANSDUCTION SYSTEM"/>
    <property type="match status" value="1"/>
</dbReference>
<dbReference type="GO" id="GO:0005886">
    <property type="term" value="C:plasma membrane"/>
    <property type="evidence" value="ECO:0007669"/>
    <property type="project" value="TreeGrafter"/>
</dbReference>
<feature type="domain" description="GGDEF" evidence="3">
    <location>
        <begin position="206"/>
        <end position="341"/>
    </location>
</feature>
<evidence type="ECO:0000313" key="5">
    <source>
        <dbReference type="Proteomes" id="UP000281647"/>
    </source>
</evidence>
<dbReference type="GO" id="GO:0052621">
    <property type="term" value="F:diguanylate cyclase activity"/>
    <property type="evidence" value="ECO:0007669"/>
    <property type="project" value="UniProtKB-EC"/>
</dbReference>
<dbReference type="FunFam" id="3.30.70.270:FF:000001">
    <property type="entry name" value="Diguanylate cyclase domain protein"/>
    <property type="match status" value="1"/>
</dbReference>
<dbReference type="OrthoDB" id="9812260at2"/>
<dbReference type="InterPro" id="IPR029787">
    <property type="entry name" value="Nucleotide_cyclase"/>
</dbReference>
<dbReference type="InterPro" id="IPR050469">
    <property type="entry name" value="Diguanylate_Cyclase"/>
</dbReference>
<dbReference type="GO" id="GO:0043709">
    <property type="term" value="P:cell adhesion involved in single-species biofilm formation"/>
    <property type="evidence" value="ECO:0007669"/>
    <property type="project" value="TreeGrafter"/>
</dbReference>
<dbReference type="RefSeq" id="WP_128626857.1">
    <property type="nucleotide sequence ID" value="NZ_RKST01000008.1"/>
</dbReference>
<dbReference type="SMART" id="SM00267">
    <property type="entry name" value="GGDEF"/>
    <property type="match status" value="1"/>
</dbReference>
<dbReference type="EC" id="2.7.7.65" evidence="1"/>
<dbReference type="NCBIfam" id="TIGR00254">
    <property type="entry name" value="GGDEF"/>
    <property type="match status" value="1"/>
</dbReference>
<evidence type="ECO:0000256" key="2">
    <source>
        <dbReference type="ARBA" id="ARBA00034247"/>
    </source>
</evidence>
<dbReference type="SUPFAM" id="SSF55073">
    <property type="entry name" value="Nucleotide cyclase"/>
    <property type="match status" value="1"/>
</dbReference>
<evidence type="ECO:0000313" key="4">
    <source>
        <dbReference type="EMBL" id="RUM97985.1"/>
    </source>
</evidence>
<reference evidence="4 5" key="1">
    <citation type="submission" date="2018-11" db="EMBL/GenBank/DDBJ databases">
        <title>Pseudaminobacter arsenicus sp. nov., an arsenic-resistant bacterium isolated from arsenic-rich aquifers.</title>
        <authorList>
            <person name="Mu Y."/>
        </authorList>
    </citation>
    <scope>NUCLEOTIDE SEQUENCE [LARGE SCALE GENOMIC DNA]</scope>
    <source>
        <strain evidence="4 5">CB3</strain>
    </source>
</reference>
<dbReference type="PANTHER" id="PTHR45138:SF9">
    <property type="entry name" value="DIGUANYLATE CYCLASE DGCM-RELATED"/>
    <property type="match status" value="1"/>
</dbReference>
<dbReference type="InterPro" id="IPR043128">
    <property type="entry name" value="Rev_trsase/Diguanyl_cyclase"/>
</dbReference>
<evidence type="ECO:0000259" key="3">
    <source>
        <dbReference type="PROSITE" id="PS50887"/>
    </source>
</evidence>
<dbReference type="Proteomes" id="UP000281647">
    <property type="component" value="Unassembled WGS sequence"/>
</dbReference>
<gene>
    <name evidence="4" type="ORF">EET67_10250</name>
</gene>